<feature type="transmembrane region" description="Helical" evidence="2">
    <location>
        <begin position="39"/>
        <end position="58"/>
    </location>
</feature>
<dbReference type="Proteomes" id="UP000324767">
    <property type="component" value="Unassembled WGS sequence"/>
</dbReference>
<evidence type="ECO:0000313" key="3">
    <source>
        <dbReference type="EMBL" id="KAA6408895.1"/>
    </source>
</evidence>
<keyword evidence="2" id="KW-1133">Transmembrane helix</keyword>
<dbReference type="OrthoDB" id="5427567at2759"/>
<evidence type="ECO:0000313" key="4">
    <source>
        <dbReference type="Proteomes" id="UP000324767"/>
    </source>
</evidence>
<keyword evidence="2" id="KW-0812">Transmembrane</keyword>
<reference evidence="3 4" key="1">
    <citation type="submission" date="2019-09" db="EMBL/GenBank/DDBJ databases">
        <title>The hologenome of the rock-dwelling lichen Lasallia pustulata.</title>
        <authorList>
            <person name="Greshake Tzovaras B."/>
            <person name="Segers F."/>
            <person name="Bicker A."/>
            <person name="Dal Grande F."/>
            <person name="Otte J."/>
            <person name="Hankeln T."/>
            <person name="Schmitt I."/>
            <person name="Ebersberger I."/>
        </authorList>
    </citation>
    <scope>NUCLEOTIDE SEQUENCE [LARGE SCALE GENOMIC DNA]</scope>
    <source>
        <strain evidence="3">A1-1</strain>
    </source>
</reference>
<gene>
    <name evidence="3" type="ORF">FRX48_07239</name>
</gene>
<accession>A0A5M8PHU6</accession>
<organism evidence="3 4">
    <name type="scientific">Lasallia pustulata</name>
    <dbReference type="NCBI Taxonomy" id="136370"/>
    <lineage>
        <taxon>Eukaryota</taxon>
        <taxon>Fungi</taxon>
        <taxon>Dikarya</taxon>
        <taxon>Ascomycota</taxon>
        <taxon>Pezizomycotina</taxon>
        <taxon>Lecanoromycetes</taxon>
        <taxon>OSLEUM clade</taxon>
        <taxon>Umbilicariomycetidae</taxon>
        <taxon>Umbilicariales</taxon>
        <taxon>Umbilicariaceae</taxon>
        <taxon>Lasallia</taxon>
    </lineage>
</organism>
<keyword evidence="2" id="KW-0472">Membrane</keyword>
<feature type="region of interest" description="Disordered" evidence="1">
    <location>
        <begin position="71"/>
        <end position="100"/>
    </location>
</feature>
<feature type="region of interest" description="Disordered" evidence="1">
    <location>
        <begin position="158"/>
        <end position="182"/>
    </location>
</feature>
<sequence>MAPLGVIVHARALTTSNSPFSTPLTSTTPSSYATGVNDIITNIVFGVLTCVIGAITIWQAHRAWRIWHTNHGSSIPPRNPHTQNRNNVPPPPYPETLHPSADELEIPSRTAAEGLAARPRSSHGLTAFISSEHSSIQLQQANVVHTDGLTSLPAIEENTEHASEPVRDSNVENRLTDSDRSR</sequence>
<proteinExistence type="predicted"/>
<dbReference type="EMBL" id="VXIT01000012">
    <property type="protein sequence ID" value="KAA6408895.1"/>
    <property type="molecule type" value="Genomic_DNA"/>
</dbReference>
<dbReference type="AlphaFoldDB" id="A0A5M8PHU6"/>
<protein>
    <submittedName>
        <fullName evidence="3">Uncharacterized protein</fullName>
    </submittedName>
</protein>
<name>A0A5M8PHU6_9LECA</name>
<evidence type="ECO:0000256" key="1">
    <source>
        <dbReference type="SAM" id="MobiDB-lite"/>
    </source>
</evidence>
<comment type="caution">
    <text evidence="3">The sequence shown here is derived from an EMBL/GenBank/DDBJ whole genome shotgun (WGS) entry which is preliminary data.</text>
</comment>
<evidence type="ECO:0000256" key="2">
    <source>
        <dbReference type="SAM" id="Phobius"/>
    </source>
</evidence>